<keyword evidence="3" id="KW-0997">Cell inner membrane</keyword>
<keyword evidence="4 7" id="KW-0812">Transmembrane</keyword>
<name>A0A1V8M886_9GAMM</name>
<sequence>MSESMQGEAMNNLPESNIQPRSTFSIVWLVPIVAILTGAWIGYKAWSEIGPEITIYFDTADGLEAGKTKIKYKNVEIGQVQSIHVNHFHENVIVKAEMSKDIKSYLTDKTQFWVVRARINASGASGLDTLLSGAYIGIEPSSEGKSSRVFTGLEVPPVITGNKPGKHFILHTKNLGSLERDVPVYYRKFNVGRVEDVKLDEDGESVTVRIFVNAPFDKWVNSSTKFWNASGVDFNMTADGINVNTESLVSIMIGGISFESSDLSNDVTPAKDSSEFKLFANRSDSLQKNYTIGIKYVLNFSESVRGLAVGAPVDFRGIQIGEVTDIHLSFDTKKNKMTVPVTISLDYQRIVVNGTISDANELYVSHESRTNYFIKQGLRAQLQTGNLITGQLFVALDFFPDAAPFVMDWNAEIPEFPSIPGTLGELKIQIASILKKVDAMMTQVNQFSYKLNHKLEPELSGTLQETKSTLVTIQETLGNDSPVQQDLQSALREFTKAARSIKDLADYLERHPESLIQGKKETNHE</sequence>
<protein>
    <recommendedName>
        <fullName evidence="8">Mce/MlaD domain-containing protein</fullName>
    </recommendedName>
</protein>
<evidence type="ECO:0000256" key="4">
    <source>
        <dbReference type="ARBA" id="ARBA00022692"/>
    </source>
</evidence>
<feature type="domain" description="Mce/MlaD" evidence="8">
    <location>
        <begin position="294"/>
        <end position="398"/>
    </location>
</feature>
<dbReference type="PANTHER" id="PTHR30462:SF0">
    <property type="entry name" value="INTERMEMBRANE TRANSPORT PROTEIN YEBT"/>
    <property type="match status" value="1"/>
</dbReference>
<evidence type="ECO:0000256" key="1">
    <source>
        <dbReference type="ARBA" id="ARBA00004533"/>
    </source>
</evidence>
<dbReference type="RefSeq" id="WP_080522364.1">
    <property type="nucleotide sequence ID" value="NZ_LPUF01000001.1"/>
</dbReference>
<evidence type="ECO:0000256" key="6">
    <source>
        <dbReference type="ARBA" id="ARBA00023136"/>
    </source>
</evidence>
<evidence type="ECO:0000259" key="8">
    <source>
        <dbReference type="Pfam" id="PF02470"/>
    </source>
</evidence>
<evidence type="ECO:0000313" key="9">
    <source>
        <dbReference type="EMBL" id="OQK17755.1"/>
    </source>
</evidence>
<keyword evidence="6 7" id="KW-0472">Membrane</keyword>
<dbReference type="Pfam" id="PF02470">
    <property type="entry name" value="MlaD"/>
    <property type="match status" value="3"/>
</dbReference>
<dbReference type="PANTHER" id="PTHR30462">
    <property type="entry name" value="INTERMEMBRANE TRANSPORT PROTEIN PQIB-RELATED"/>
    <property type="match status" value="1"/>
</dbReference>
<evidence type="ECO:0000256" key="3">
    <source>
        <dbReference type="ARBA" id="ARBA00022519"/>
    </source>
</evidence>
<reference evidence="9 10" key="1">
    <citation type="submission" date="2015-12" db="EMBL/GenBank/DDBJ databases">
        <authorList>
            <person name="Shamseldin A."/>
            <person name="Moawad H."/>
            <person name="Abd El-Rahim W.M."/>
            <person name="Sadowsky M.J."/>
        </authorList>
    </citation>
    <scope>NUCLEOTIDE SEQUENCE [LARGE SCALE GENOMIC DNA]</scope>
    <source>
        <strain evidence="9 10">WF1</strain>
    </source>
</reference>
<dbReference type="OrthoDB" id="9806984at2"/>
<keyword evidence="5 7" id="KW-1133">Transmembrane helix</keyword>
<dbReference type="EMBL" id="LPUF01000001">
    <property type="protein sequence ID" value="OQK17755.1"/>
    <property type="molecule type" value="Genomic_DNA"/>
</dbReference>
<proteinExistence type="predicted"/>
<dbReference type="Proteomes" id="UP000191980">
    <property type="component" value="Unassembled WGS sequence"/>
</dbReference>
<accession>A0A1V8M886</accession>
<dbReference type="AlphaFoldDB" id="A0A1V8M886"/>
<feature type="transmembrane region" description="Helical" evidence="7">
    <location>
        <begin position="21"/>
        <end position="43"/>
    </location>
</feature>
<dbReference type="InterPro" id="IPR051800">
    <property type="entry name" value="PqiA-PqiB_transport"/>
</dbReference>
<feature type="domain" description="Mce/MlaD" evidence="8">
    <location>
        <begin position="165"/>
        <end position="221"/>
    </location>
</feature>
<comment type="subcellular location">
    <subcellularLocation>
        <location evidence="1">Cell inner membrane</location>
    </subcellularLocation>
</comment>
<keyword evidence="2" id="KW-1003">Cell membrane</keyword>
<dbReference type="GO" id="GO:0005886">
    <property type="term" value="C:plasma membrane"/>
    <property type="evidence" value="ECO:0007669"/>
    <property type="project" value="UniProtKB-SubCell"/>
</dbReference>
<evidence type="ECO:0000256" key="5">
    <source>
        <dbReference type="ARBA" id="ARBA00022989"/>
    </source>
</evidence>
<gene>
    <name evidence="9" type="ORF">AU255_07795</name>
</gene>
<feature type="domain" description="Mce/MlaD" evidence="8">
    <location>
        <begin position="50"/>
        <end position="140"/>
    </location>
</feature>
<evidence type="ECO:0000313" key="10">
    <source>
        <dbReference type="Proteomes" id="UP000191980"/>
    </source>
</evidence>
<organism evidence="9 10">
    <name type="scientific">Methyloprofundus sedimenti</name>
    <dbReference type="NCBI Taxonomy" id="1420851"/>
    <lineage>
        <taxon>Bacteria</taxon>
        <taxon>Pseudomonadati</taxon>
        <taxon>Pseudomonadota</taxon>
        <taxon>Gammaproteobacteria</taxon>
        <taxon>Methylococcales</taxon>
        <taxon>Methylococcaceae</taxon>
        <taxon>Methyloprofundus</taxon>
    </lineage>
</organism>
<keyword evidence="10" id="KW-1185">Reference proteome</keyword>
<comment type="caution">
    <text evidence="9">The sequence shown here is derived from an EMBL/GenBank/DDBJ whole genome shotgun (WGS) entry which is preliminary data.</text>
</comment>
<dbReference type="STRING" id="1420851.AU255_07795"/>
<evidence type="ECO:0000256" key="2">
    <source>
        <dbReference type="ARBA" id="ARBA00022475"/>
    </source>
</evidence>
<evidence type="ECO:0000256" key="7">
    <source>
        <dbReference type="SAM" id="Phobius"/>
    </source>
</evidence>
<dbReference type="InterPro" id="IPR003399">
    <property type="entry name" value="Mce/MlaD"/>
</dbReference>